<evidence type="ECO:0000313" key="2">
    <source>
        <dbReference type="EMBL" id="PIV25085.1"/>
    </source>
</evidence>
<evidence type="ECO:0000313" key="3">
    <source>
        <dbReference type="Proteomes" id="UP000229966"/>
    </source>
</evidence>
<dbReference type="EMBL" id="PEUM01000100">
    <property type="protein sequence ID" value="PIV25085.1"/>
    <property type="molecule type" value="Genomic_DNA"/>
</dbReference>
<name>A0A2M7CHH8_9BACT</name>
<sequence length="176" mass="20227">MENFFNQITNFYNHPLFIIVGGITVTIAFFAFIYRLACWAFGITPIIFRLGIALWQRRVAIFGSVEIFESLKNSLIDSNIFKKKNIIHISSDNIDKAKDETIFLVDWETFGDKIEQIFSARKNHQTAIVIYAKPASIPQEKMNDIANRANTVVVNFRGRLLNDILTSLITTSYDRN</sequence>
<keyword evidence="1" id="KW-1133">Transmembrane helix</keyword>
<gene>
    <name evidence="2" type="ORF">COS38_03500</name>
</gene>
<keyword evidence="1" id="KW-0472">Membrane</keyword>
<reference evidence="3" key="1">
    <citation type="submission" date="2017-09" db="EMBL/GenBank/DDBJ databases">
        <title>Depth-based differentiation of microbial function through sediment-hosted aquifers and enrichment of novel symbionts in the deep terrestrial subsurface.</title>
        <authorList>
            <person name="Probst A.J."/>
            <person name="Ladd B."/>
            <person name="Jarett J.K."/>
            <person name="Geller-Mcgrath D.E."/>
            <person name="Sieber C.M.K."/>
            <person name="Emerson J.B."/>
            <person name="Anantharaman K."/>
            <person name="Thomas B.C."/>
            <person name="Malmstrom R."/>
            <person name="Stieglmeier M."/>
            <person name="Klingl A."/>
            <person name="Woyke T."/>
            <person name="Ryan C.M."/>
            <person name="Banfield J.F."/>
        </authorList>
    </citation>
    <scope>NUCLEOTIDE SEQUENCE [LARGE SCALE GENOMIC DNA]</scope>
</reference>
<proteinExistence type="predicted"/>
<evidence type="ECO:0000256" key="1">
    <source>
        <dbReference type="SAM" id="Phobius"/>
    </source>
</evidence>
<feature type="transmembrane region" description="Helical" evidence="1">
    <location>
        <begin position="12"/>
        <end position="33"/>
    </location>
</feature>
<dbReference type="Proteomes" id="UP000229966">
    <property type="component" value="Unassembled WGS sequence"/>
</dbReference>
<comment type="caution">
    <text evidence="2">The sequence shown here is derived from an EMBL/GenBank/DDBJ whole genome shotgun (WGS) entry which is preliminary data.</text>
</comment>
<protein>
    <submittedName>
        <fullName evidence="2">Uncharacterized protein</fullName>
    </submittedName>
</protein>
<accession>A0A2M7CHH8</accession>
<organism evidence="2 3">
    <name type="scientific">Candidatus Berkelbacteria bacterium CG03_land_8_20_14_0_80_40_36</name>
    <dbReference type="NCBI Taxonomy" id="1974509"/>
    <lineage>
        <taxon>Bacteria</taxon>
        <taxon>Candidatus Berkelbacteria</taxon>
    </lineage>
</organism>
<keyword evidence="1" id="KW-0812">Transmembrane</keyword>
<dbReference type="AlphaFoldDB" id="A0A2M7CHH8"/>